<evidence type="ECO:0000256" key="3">
    <source>
        <dbReference type="ARBA" id="ARBA00022679"/>
    </source>
</evidence>
<keyword evidence="7" id="KW-0961">Cell wall biogenesis/degradation</keyword>
<proteinExistence type="inferred from homology"/>
<dbReference type="RefSeq" id="WP_171778745.1">
    <property type="nucleotide sequence ID" value="NZ_CP045273.1"/>
</dbReference>
<keyword evidence="3 7" id="KW-0808">Transferase</keyword>
<dbReference type="EMBL" id="CP045273">
    <property type="protein sequence ID" value="QJX80748.1"/>
    <property type="molecule type" value="Genomic_DNA"/>
</dbReference>
<dbReference type="UniPathway" id="UPA00219"/>
<keyword evidence="10" id="KW-0614">Plasmid</keyword>
<evidence type="ECO:0000313" key="11">
    <source>
        <dbReference type="Proteomes" id="UP000501076"/>
    </source>
</evidence>
<evidence type="ECO:0000256" key="6">
    <source>
        <dbReference type="ARBA" id="ARBA00023136"/>
    </source>
</evidence>
<dbReference type="GO" id="GO:0008360">
    <property type="term" value="P:regulation of cell shape"/>
    <property type="evidence" value="ECO:0007669"/>
    <property type="project" value="UniProtKB-KW"/>
</dbReference>
<dbReference type="GO" id="GO:0046872">
    <property type="term" value="F:metal ion binding"/>
    <property type="evidence" value="ECO:0007669"/>
    <property type="project" value="UniProtKB-KW"/>
</dbReference>
<keyword evidence="5 7" id="KW-1133">Transmembrane helix</keyword>
<dbReference type="EC" id="2.7.8.13" evidence="7 8"/>
<dbReference type="PROSITE" id="PS01348">
    <property type="entry name" value="MRAY_2"/>
    <property type="match status" value="1"/>
</dbReference>
<keyword evidence="7 9" id="KW-0479">Metal-binding</keyword>
<dbReference type="PANTHER" id="PTHR22926:SF5">
    <property type="entry name" value="PHOSPHO-N-ACETYLMURAMOYL-PENTAPEPTIDE-TRANSFERASE HOMOLOG"/>
    <property type="match status" value="1"/>
</dbReference>
<sequence length="314" mass="34486">MKLFMLFFNSFLISILLAPHFIRLLKNFQFGQSIREEGPKSHKKKSGTPTLGGLLFLFTLTITTLSFIEIKPEILLLLFITLGNGAIGFLDDFIKIYFKRNLGLTSKQKLAAQFVISIVFLFFLHKQGLDTSLHIPGTETSIELSWFYYVFVLFLVIGTTNATNLTDGLDGLLAGTSIISIGTFGIIAFSLGNSEVGMFAVAFVGSLLGFLMFNKNPAKVFMGDTGSLAIGGALVGMAVILKIEVLLAIIGGVFVVETLSVILQVLSFKIRKKRIFKMSPLHHHYELSGFSEVQVVRGFWAVGLVLALASLLFI</sequence>
<evidence type="ECO:0000256" key="7">
    <source>
        <dbReference type="HAMAP-Rule" id="MF_00038"/>
    </source>
</evidence>
<dbReference type="GO" id="GO:0009252">
    <property type="term" value="P:peptidoglycan biosynthetic process"/>
    <property type="evidence" value="ECO:0007669"/>
    <property type="project" value="UniProtKB-UniRule"/>
</dbReference>
<evidence type="ECO:0000256" key="4">
    <source>
        <dbReference type="ARBA" id="ARBA00022692"/>
    </source>
</evidence>
<feature type="transmembrane region" description="Helical" evidence="7">
    <location>
        <begin position="172"/>
        <end position="190"/>
    </location>
</feature>
<evidence type="ECO:0000256" key="5">
    <source>
        <dbReference type="ARBA" id="ARBA00022989"/>
    </source>
</evidence>
<dbReference type="HAMAP" id="MF_00038">
    <property type="entry name" value="MraY"/>
    <property type="match status" value="1"/>
</dbReference>
<dbReference type="InterPro" id="IPR003524">
    <property type="entry name" value="PNAcMuramoyl-5peptid_Trfase"/>
</dbReference>
<feature type="binding site" evidence="9">
    <location>
        <position position="224"/>
    </location>
    <ligand>
        <name>Mg(2+)</name>
        <dbReference type="ChEBI" id="CHEBI:18420"/>
    </ligand>
</feature>
<gene>
    <name evidence="7" type="primary">mraY</name>
    <name evidence="10" type="ORF">FDZ14_32170</name>
</gene>
<feature type="transmembrane region" description="Helical" evidence="7">
    <location>
        <begin position="196"/>
        <end position="213"/>
    </location>
</feature>
<dbReference type="InterPro" id="IPR018480">
    <property type="entry name" value="PNAcMuramoyl-5peptid_Trfase_CS"/>
</dbReference>
<organism evidence="10 11">
    <name type="scientific">Priestia megaterium</name>
    <name type="common">Bacillus megaterium</name>
    <dbReference type="NCBI Taxonomy" id="1404"/>
    <lineage>
        <taxon>Bacteria</taxon>
        <taxon>Bacillati</taxon>
        <taxon>Bacillota</taxon>
        <taxon>Bacilli</taxon>
        <taxon>Bacillales</taxon>
        <taxon>Bacillaceae</taxon>
        <taxon>Priestia</taxon>
    </lineage>
</organism>
<keyword evidence="7" id="KW-0133">Cell shape</keyword>
<dbReference type="AlphaFoldDB" id="A0A6M6E8K1"/>
<evidence type="ECO:0000256" key="8">
    <source>
        <dbReference type="NCBIfam" id="TIGR00445"/>
    </source>
</evidence>
<keyword evidence="7" id="KW-0573">Peptidoglycan synthesis</keyword>
<dbReference type="PANTHER" id="PTHR22926">
    <property type="entry name" value="PHOSPHO-N-ACETYLMURAMOYL-PENTAPEPTIDE-TRANSFERASE"/>
    <property type="match status" value="1"/>
</dbReference>
<evidence type="ECO:0000256" key="1">
    <source>
        <dbReference type="ARBA" id="ARBA00004141"/>
    </source>
</evidence>
<dbReference type="Proteomes" id="UP000501076">
    <property type="component" value="Plasmid pFDU301A"/>
</dbReference>
<keyword evidence="6 7" id="KW-0472">Membrane</keyword>
<feature type="transmembrane region" description="Helical" evidence="7">
    <location>
        <begin position="110"/>
        <end position="126"/>
    </location>
</feature>
<evidence type="ECO:0000256" key="2">
    <source>
        <dbReference type="ARBA" id="ARBA00005583"/>
    </source>
</evidence>
<reference evidence="10 11" key="1">
    <citation type="submission" date="2019-10" db="EMBL/GenBank/DDBJ databases">
        <title>Complete genome sequences for adaption low water activity.</title>
        <authorList>
            <person name="Zhao L."/>
            <person name="Zhong J."/>
        </authorList>
    </citation>
    <scope>NUCLEOTIDE SEQUENCE [LARGE SCALE GENOMIC DNA]</scope>
    <source>
        <strain evidence="10 11">FDU301</strain>
        <plasmid evidence="11">pfdu301a</plasmid>
    </source>
</reference>
<geneLocation type="plasmid" evidence="11">
    <name>pfdu301a</name>
</geneLocation>
<dbReference type="NCBIfam" id="TIGR00445">
    <property type="entry name" value="mraY"/>
    <property type="match status" value="1"/>
</dbReference>
<name>A0A6M6E8K1_PRIMG</name>
<keyword evidence="4 7" id="KW-0812">Transmembrane</keyword>
<feature type="binding site" evidence="9">
    <location>
        <position position="164"/>
    </location>
    <ligand>
        <name>Mg(2+)</name>
        <dbReference type="ChEBI" id="CHEBI:18420"/>
    </ligand>
</feature>
<keyword evidence="7" id="KW-0131">Cell cycle</keyword>
<evidence type="ECO:0000256" key="9">
    <source>
        <dbReference type="PIRSR" id="PIRSR600715-1"/>
    </source>
</evidence>
<comment type="cofactor">
    <cofactor evidence="7 9">
        <name>Mg(2+)</name>
        <dbReference type="ChEBI" id="CHEBI:18420"/>
    </cofactor>
</comment>
<feature type="transmembrane region" description="Helical" evidence="7">
    <location>
        <begin position="74"/>
        <end position="98"/>
    </location>
</feature>
<feature type="transmembrane region" description="Helical" evidence="7">
    <location>
        <begin position="246"/>
        <end position="268"/>
    </location>
</feature>
<comment type="subcellular location">
    <subcellularLocation>
        <location evidence="7">Cell membrane</location>
        <topology evidence="7">Multi-pass membrane protein</topology>
    </subcellularLocation>
    <subcellularLocation>
        <location evidence="1">Membrane</location>
        <topology evidence="1">Multi-pass membrane protein</topology>
    </subcellularLocation>
</comment>
<feature type="transmembrane region" description="Helical" evidence="7">
    <location>
        <begin position="146"/>
        <end position="165"/>
    </location>
</feature>
<keyword evidence="7" id="KW-1003">Cell membrane</keyword>
<dbReference type="GO" id="GO:0005886">
    <property type="term" value="C:plasma membrane"/>
    <property type="evidence" value="ECO:0007669"/>
    <property type="project" value="UniProtKB-SubCell"/>
</dbReference>
<keyword evidence="7 9" id="KW-0460">Magnesium</keyword>
<dbReference type="GO" id="GO:0008963">
    <property type="term" value="F:phospho-N-acetylmuramoyl-pentapeptide-transferase activity"/>
    <property type="evidence" value="ECO:0007669"/>
    <property type="project" value="UniProtKB-UniRule"/>
</dbReference>
<protein>
    <recommendedName>
        <fullName evidence="7 8">Phospho-N-acetylmuramoyl-pentapeptide-transferase</fullName>
        <ecNumber evidence="7 8">2.7.8.13</ecNumber>
    </recommendedName>
    <alternativeName>
        <fullName evidence="7">UDP-MurNAc-pentapeptide phosphotransferase</fullName>
    </alternativeName>
</protein>
<comment type="pathway">
    <text evidence="7">Cell wall biogenesis; peptidoglycan biosynthesis.</text>
</comment>
<feature type="transmembrane region" description="Helical" evidence="7">
    <location>
        <begin position="46"/>
        <end position="68"/>
    </location>
</feature>
<evidence type="ECO:0000313" key="10">
    <source>
        <dbReference type="EMBL" id="QJX80748.1"/>
    </source>
</evidence>
<comment type="function">
    <text evidence="7">Catalyzes the initial step of the lipid cycle reactions in the biosynthesis of the cell wall peptidoglycan: transfers peptidoglycan precursor phospho-MurNAc-pentapeptide from UDP-MurNAc-pentapeptide onto the lipid carrier undecaprenyl phosphate, yielding undecaprenyl-pyrophosphoryl-MurNAc-pentapeptide, known as lipid I.</text>
</comment>
<dbReference type="CDD" id="cd06852">
    <property type="entry name" value="GT_MraY"/>
    <property type="match status" value="1"/>
</dbReference>
<feature type="transmembrane region" description="Helical" evidence="7">
    <location>
        <begin position="6"/>
        <end position="25"/>
    </location>
</feature>
<comment type="similarity">
    <text evidence="2 7">Belongs to the glycosyltransferase 4 family. MraY subfamily.</text>
</comment>
<feature type="transmembrane region" description="Helical" evidence="7">
    <location>
        <begin position="220"/>
        <end position="240"/>
    </location>
</feature>
<keyword evidence="7" id="KW-0132">Cell division</keyword>
<dbReference type="GO" id="GO:0071555">
    <property type="term" value="P:cell wall organization"/>
    <property type="evidence" value="ECO:0007669"/>
    <property type="project" value="UniProtKB-KW"/>
</dbReference>
<accession>A0A6M6E8K1</accession>
<dbReference type="GO" id="GO:0051301">
    <property type="term" value="P:cell division"/>
    <property type="evidence" value="ECO:0007669"/>
    <property type="project" value="UniProtKB-KW"/>
</dbReference>
<comment type="catalytic activity">
    <reaction evidence="7">
        <text>UDP-N-acetyl-alpha-D-muramoyl-L-alanyl-gamma-D-glutamyl-meso-2,6-diaminopimeloyl-D-alanyl-D-alanine + di-trans,octa-cis-undecaprenyl phosphate = di-trans,octa-cis-undecaprenyl diphospho-N-acetyl-alpha-D-muramoyl-L-alanyl-D-glutamyl-meso-2,6-diaminopimeloyl-D-alanyl-D-alanine + UMP</text>
        <dbReference type="Rhea" id="RHEA:28386"/>
        <dbReference type="ChEBI" id="CHEBI:57865"/>
        <dbReference type="ChEBI" id="CHEBI:60392"/>
        <dbReference type="ChEBI" id="CHEBI:61386"/>
        <dbReference type="ChEBI" id="CHEBI:61387"/>
        <dbReference type="EC" id="2.7.8.13"/>
    </reaction>
</comment>
<dbReference type="InterPro" id="IPR000715">
    <property type="entry name" value="Glycosyl_transferase_4"/>
</dbReference>
<dbReference type="Pfam" id="PF00953">
    <property type="entry name" value="Glycos_transf_4"/>
    <property type="match status" value="1"/>
</dbReference>